<protein>
    <recommendedName>
        <fullName evidence="3">PD-(D/E)XK nuclease superfamily protein</fullName>
    </recommendedName>
</protein>
<keyword evidence="2" id="KW-1185">Reference proteome</keyword>
<sequence>MSNHAAPWISNRGVGRLLAQETNVSDLIQFLSDRDRSPWSELVGFVPDDVAREVQKANHADLLLTSESRTAVVEVKLGHLMSADQQARYEAIPSLPTLYLAALSSDQVRVEADSSRWHFFSLSDLISSWESSDDELARLLAAEAAKVLTTWDRMISGVFSDQSSEAWKPLSTLKQKFLGRVVTRRIAKDLRDRGRLAYAGVTSGGGLPLVQGWTPVRGEGSDRTFMAEVRWRETKPSGELRFGVDFAPRPERDEDEEVRRAAYQLARSMDAEIDYVSLRDYLAAERPGFAGLLRRDKPSRPRARGDWEQVIVHGFVGTPLTGGKRNNRQRTSPDFFGDGTLRFQAIAEIDFERASARNVTDLIDCTLEYLASRQP</sequence>
<evidence type="ECO:0008006" key="3">
    <source>
        <dbReference type="Google" id="ProtNLM"/>
    </source>
</evidence>
<evidence type="ECO:0000313" key="2">
    <source>
        <dbReference type="Proteomes" id="UP001484097"/>
    </source>
</evidence>
<dbReference type="Proteomes" id="UP001484097">
    <property type="component" value="Unassembled WGS sequence"/>
</dbReference>
<evidence type="ECO:0000313" key="1">
    <source>
        <dbReference type="EMBL" id="MEO9246183.1"/>
    </source>
</evidence>
<dbReference type="RefSeq" id="WP_347918127.1">
    <property type="nucleotide sequence ID" value="NZ_JBDXMX010000001.1"/>
</dbReference>
<dbReference type="EMBL" id="JBDXMX010000001">
    <property type="protein sequence ID" value="MEO9246183.1"/>
    <property type="molecule type" value="Genomic_DNA"/>
</dbReference>
<reference evidence="1 2" key="1">
    <citation type="submission" date="2024-05" db="EMBL/GenBank/DDBJ databases">
        <authorList>
            <person name="Yi C."/>
        </authorList>
    </citation>
    <scope>NUCLEOTIDE SEQUENCE [LARGE SCALE GENOMIC DNA]</scope>
    <source>
        <strain evidence="1 2">XS13</strain>
    </source>
</reference>
<organism evidence="1 2">
    <name type="scientific">Citricoccus nitrophenolicus</name>
    <dbReference type="NCBI Taxonomy" id="863575"/>
    <lineage>
        <taxon>Bacteria</taxon>
        <taxon>Bacillati</taxon>
        <taxon>Actinomycetota</taxon>
        <taxon>Actinomycetes</taxon>
        <taxon>Micrococcales</taxon>
        <taxon>Micrococcaceae</taxon>
        <taxon>Citricoccus</taxon>
    </lineage>
</organism>
<accession>A0ABV0IDF4</accession>
<gene>
    <name evidence="1" type="ORF">ABDK96_00605</name>
</gene>
<name>A0ABV0IDF4_9MICC</name>
<comment type="caution">
    <text evidence="1">The sequence shown here is derived from an EMBL/GenBank/DDBJ whole genome shotgun (WGS) entry which is preliminary data.</text>
</comment>
<proteinExistence type="predicted"/>